<protein>
    <submittedName>
        <fullName evidence="1">Uncharacterized protein</fullName>
    </submittedName>
</protein>
<dbReference type="Proteomes" id="UP000018888">
    <property type="component" value="Unassembled WGS sequence"/>
</dbReference>
<gene>
    <name evidence="1" type="ORF">GLOIN_2v1784945</name>
</gene>
<reference evidence="1 2" key="1">
    <citation type="journal article" date="2013" name="Proc. Natl. Acad. Sci. U.S.A.">
        <title>Genome of an arbuscular mycorrhizal fungus provides insight into the oldest plant symbiosis.</title>
        <authorList>
            <person name="Tisserant E."/>
            <person name="Malbreil M."/>
            <person name="Kuo A."/>
            <person name="Kohler A."/>
            <person name="Symeonidi A."/>
            <person name="Balestrini R."/>
            <person name="Charron P."/>
            <person name="Duensing N."/>
            <person name="Frei Dit Frey N."/>
            <person name="Gianinazzi-Pearson V."/>
            <person name="Gilbert L.B."/>
            <person name="Handa Y."/>
            <person name="Herr J.R."/>
            <person name="Hijri M."/>
            <person name="Koul R."/>
            <person name="Kawaguchi M."/>
            <person name="Krajinski F."/>
            <person name="Lammers P.J."/>
            <person name="Masclaux F.G."/>
            <person name="Murat C."/>
            <person name="Morin E."/>
            <person name="Ndikumana S."/>
            <person name="Pagni M."/>
            <person name="Petitpierre D."/>
            <person name="Requena N."/>
            <person name="Rosikiewicz P."/>
            <person name="Riley R."/>
            <person name="Saito K."/>
            <person name="San Clemente H."/>
            <person name="Shapiro H."/>
            <person name="van Tuinen D."/>
            <person name="Becard G."/>
            <person name="Bonfante P."/>
            <person name="Paszkowski U."/>
            <person name="Shachar-Hill Y.Y."/>
            <person name="Tuskan G.A."/>
            <person name="Young P.W."/>
            <person name="Sanders I.R."/>
            <person name="Henrissat B."/>
            <person name="Rensing S.A."/>
            <person name="Grigoriev I.V."/>
            <person name="Corradi N."/>
            <person name="Roux C."/>
            <person name="Martin F."/>
        </authorList>
    </citation>
    <scope>NUCLEOTIDE SEQUENCE [LARGE SCALE GENOMIC DNA]</scope>
    <source>
        <strain evidence="1 2">DAOM 197198</strain>
    </source>
</reference>
<evidence type="ECO:0000313" key="2">
    <source>
        <dbReference type="Proteomes" id="UP000018888"/>
    </source>
</evidence>
<dbReference type="AlphaFoldDB" id="A0A2P4PBL4"/>
<name>A0A2P4PBL4_RHIID</name>
<keyword evidence="2" id="KW-1185">Reference proteome</keyword>
<evidence type="ECO:0000313" key="1">
    <source>
        <dbReference type="EMBL" id="POG62755.1"/>
    </source>
</evidence>
<comment type="caution">
    <text evidence="1">The sequence shown here is derived from an EMBL/GenBank/DDBJ whole genome shotgun (WGS) entry which is preliminary data.</text>
</comment>
<proteinExistence type="predicted"/>
<reference evidence="1 2" key="2">
    <citation type="journal article" date="2018" name="New Phytol.">
        <title>High intraspecific genome diversity in the model arbuscular mycorrhizal symbiont Rhizophagus irregularis.</title>
        <authorList>
            <person name="Chen E.C.H."/>
            <person name="Morin E."/>
            <person name="Beaudet D."/>
            <person name="Noel J."/>
            <person name="Yildirir G."/>
            <person name="Ndikumana S."/>
            <person name="Charron P."/>
            <person name="St-Onge C."/>
            <person name="Giorgi J."/>
            <person name="Kruger M."/>
            <person name="Marton T."/>
            <person name="Ropars J."/>
            <person name="Grigoriev I.V."/>
            <person name="Hainaut M."/>
            <person name="Henrissat B."/>
            <person name="Roux C."/>
            <person name="Martin F."/>
            <person name="Corradi N."/>
        </authorList>
    </citation>
    <scope>NUCLEOTIDE SEQUENCE [LARGE SCALE GENOMIC DNA]</scope>
    <source>
        <strain evidence="1 2">DAOM 197198</strain>
    </source>
</reference>
<accession>A0A2P4PBL4</accession>
<organism evidence="1 2">
    <name type="scientific">Rhizophagus irregularis (strain DAOM 181602 / DAOM 197198 / MUCL 43194)</name>
    <name type="common">Arbuscular mycorrhizal fungus</name>
    <name type="synonym">Glomus intraradices</name>
    <dbReference type="NCBI Taxonomy" id="747089"/>
    <lineage>
        <taxon>Eukaryota</taxon>
        <taxon>Fungi</taxon>
        <taxon>Fungi incertae sedis</taxon>
        <taxon>Mucoromycota</taxon>
        <taxon>Glomeromycotina</taxon>
        <taxon>Glomeromycetes</taxon>
        <taxon>Glomerales</taxon>
        <taxon>Glomeraceae</taxon>
        <taxon>Rhizophagus</taxon>
    </lineage>
</organism>
<dbReference type="EMBL" id="AUPC02000290">
    <property type="protein sequence ID" value="POG62755.1"/>
    <property type="molecule type" value="Genomic_DNA"/>
</dbReference>
<sequence length="144" mass="16193">MKNIAGLLELKVARRKHCQIFGIEGCQTKNIAGLLELSQTKNMIRFLELRVVSFLSRSKALESLAGTWNFLDVSGSLISLKYSNSTAGALEHLDACESIVILEFDVYKRQKVAGRKTLPDFGIKPDEKYDRIFGIETNLNLDKK</sequence>